<gene>
    <name evidence="2" type="ORF">HINF_LOCUS31220</name>
    <name evidence="3" type="ORF">HINF_LOCUS39129</name>
</gene>
<evidence type="ECO:0000313" key="3">
    <source>
        <dbReference type="EMBL" id="CAL6041476.1"/>
    </source>
</evidence>
<reference evidence="3 4" key="2">
    <citation type="submission" date="2024-07" db="EMBL/GenBank/DDBJ databases">
        <authorList>
            <person name="Akdeniz Z."/>
        </authorList>
    </citation>
    <scope>NUCLEOTIDE SEQUENCE [LARGE SCALE GENOMIC DNA]</scope>
</reference>
<dbReference type="EMBL" id="CAXDID020000150">
    <property type="protein sequence ID" value="CAL6041476.1"/>
    <property type="molecule type" value="Genomic_DNA"/>
</dbReference>
<organism evidence="2">
    <name type="scientific">Hexamita inflata</name>
    <dbReference type="NCBI Taxonomy" id="28002"/>
    <lineage>
        <taxon>Eukaryota</taxon>
        <taxon>Metamonada</taxon>
        <taxon>Diplomonadida</taxon>
        <taxon>Hexamitidae</taxon>
        <taxon>Hexamitinae</taxon>
        <taxon>Hexamita</taxon>
    </lineage>
</organism>
<feature type="chain" id="PRO_5041688654" evidence="1">
    <location>
        <begin position="23"/>
        <end position="103"/>
    </location>
</feature>
<evidence type="ECO:0000313" key="2">
    <source>
        <dbReference type="EMBL" id="CAI9943575.1"/>
    </source>
</evidence>
<proteinExistence type="predicted"/>
<keyword evidence="1" id="KW-0732">Signal</keyword>
<sequence length="103" mass="11962">MSSILLYVLQFLILYFLYCTEASFLNQNPKKQRKLSRKFHLQNQSIQATPLGRCLSENLLGVSMLRFGRSPLKIVNQQDSNQLNIDKGVLRWWPCQMKGKGTE</sequence>
<evidence type="ECO:0000313" key="4">
    <source>
        <dbReference type="Proteomes" id="UP001642409"/>
    </source>
</evidence>
<feature type="signal peptide" evidence="1">
    <location>
        <begin position="1"/>
        <end position="22"/>
    </location>
</feature>
<accession>A0AA86PNR2</accession>
<dbReference type="EMBL" id="CATOUU010000716">
    <property type="protein sequence ID" value="CAI9943575.1"/>
    <property type="molecule type" value="Genomic_DNA"/>
</dbReference>
<protein>
    <submittedName>
        <fullName evidence="3">Hypothetical_protein</fullName>
    </submittedName>
</protein>
<dbReference type="Proteomes" id="UP001642409">
    <property type="component" value="Unassembled WGS sequence"/>
</dbReference>
<dbReference type="AlphaFoldDB" id="A0AA86PNR2"/>
<comment type="caution">
    <text evidence="2">The sequence shown here is derived from an EMBL/GenBank/DDBJ whole genome shotgun (WGS) entry which is preliminary data.</text>
</comment>
<keyword evidence="4" id="KW-1185">Reference proteome</keyword>
<evidence type="ECO:0000256" key="1">
    <source>
        <dbReference type="SAM" id="SignalP"/>
    </source>
</evidence>
<reference evidence="2" key="1">
    <citation type="submission" date="2023-06" db="EMBL/GenBank/DDBJ databases">
        <authorList>
            <person name="Kurt Z."/>
        </authorList>
    </citation>
    <scope>NUCLEOTIDE SEQUENCE</scope>
</reference>
<name>A0AA86PNR2_9EUKA</name>